<accession>A0ABY8FWS9</accession>
<dbReference type="Proteomes" id="UP001215827">
    <property type="component" value="Chromosome"/>
</dbReference>
<evidence type="ECO:0000256" key="5">
    <source>
        <dbReference type="ARBA" id="ARBA00023002"/>
    </source>
</evidence>
<dbReference type="InterPro" id="IPR013786">
    <property type="entry name" value="AcylCoA_DH/ox_N"/>
</dbReference>
<dbReference type="PANTHER" id="PTHR43884">
    <property type="entry name" value="ACYL-COA DEHYDROGENASE"/>
    <property type="match status" value="1"/>
</dbReference>
<dbReference type="GO" id="GO:0016491">
    <property type="term" value="F:oxidoreductase activity"/>
    <property type="evidence" value="ECO:0007669"/>
    <property type="project" value="UniProtKB-KW"/>
</dbReference>
<dbReference type="Pfam" id="PF02771">
    <property type="entry name" value="Acyl-CoA_dh_N"/>
    <property type="match status" value="1"/>
</dbReference>
<evidence type="ECO:0000256" key="2">
    <source>
        <dbReference type="ARBA" id="ARBA00009347"/>
    </source>
</evidence>
<evidence type="ECO:0000256" key="1">
    <source>
        <dbReference type="ARBA" id="ARBA00001974"/>
    </source>
</evidence>
<feature type="domain" description="Acyl-CoA dehydrogenase/oxidase N-terminal" evidence="7">
    <location>
        <begin position="6"/>
        <end position="102"/>
    </location>
</feature>
<evidence type="ECO:0000313" key="9">
    <source>
        <dbReference type="Proteomes" id="UP001215827"/>
    </source>
</evidence>
<proteinExistence type="inferred from homology"/>
<reference evidence="8 9" key="1">
    <citation type="submission" date="2023-03" db="EMBL/GenBank/DDBJ databases">
        <title>Altererythrobacter sp. CAU 1644 isolated from sand.</title>
        <authorList>
            <person name="Kim W."/>
        </authorList>
    </citation>
    <scope>NUCLEOTIDE SEQUENCE [LARGE SCALE GENOMIC DNA]</scope>
    <source>
        <strain evidence="8 9">CAU 1644</strain>
    </source>
</reference>
<dbReference type="EC" id="1.-.-.-" evidence="8"/>
<dbReference type="InterPro" id="IPR037069">
    <property type="entry name" value="AcylCoA_DH/ox_N_sf"/>
</dbReference>
<dbReference type="Gene3D" id="1.10.540.10">
    <property type="entry name" value="Acyl-CoA dehydrogenase/oxidase, N-terminal domain"/>
    <property type="match status" value="1"/>
</dbReference>
<dbReference type="SUPFAM" id="SSF47203">
    <property type="entry name" value="Acyl-CoA dehydrogenase C-terminal domain-like"/>
    <property type="match status" value="1"/>
</dbReference>
<dbReference type="PANTHER" id="PTHR43884:SF20">
    <property type="entry name" value="ACYL-COA DEHYDROGENASE FADE28"/>
    <property type="match status" value="1"/>
</dbReference>
<dbReference type="InterPro" id="IPR009100">
    <property type="entry name" value="AcylCoA_DH/oxidase_NM_dom_sf"/>
</dbReference>
<dbReference type="CDD" id="cd00567">
    <property type="entry name" value="ACAD"/>
    <property type="match status" value="1"/>
</dbReference>
<protein>
    <submittedName>
        <fullName evidence="8">Acyl-CoA/acyl-ACP dehydrogenase</fullName>
        <ecNumber evidence="8">1.-.-.-</ecNumber>
    </submittedName>
</protein>
<dbReference type="SUPFAM" id="SSF56645">
    <property type="entry name" value="Acyl-CoA dehydrogenase NM domain-like"/>
    <property type="match status" value="1"/>
</dbReference>
<dbReference type="InterPro" id="IPR046373">
    <property type="entry name" value="Acyl-CoA_Oxase/DH_mid-dom_sf"/>
</dbReference>
<keyword evidence="4" id="KW-0274">FAD</keyword>
<dbReference type="Pfam" id="PF00441">
    <property type="entry name" value="Acyl-CoA_dh_1"/>
    <property type="match status" value="1"/>
</dbReference>
<dbReference type="InterPro" id="IPR036250">
    <property type="entry name" value="AcylCo_DH-like_C"/>
</dbReference>
<evidence type="ECO:0000313" key="8">
    <source>
        <dbReference type="EMBL" id="WFL77691.1"/>
    </source>
</evidence>
<gene>
    <name evidence="8" type="ORF">P7228_01090</name>
</gene>
<name>A0ABY8FWS9_9SPHN</name>
<sequence>MNFDLSEEQELFRSTVERFAAPIDVEARRKLRGADGGYPRERWRELAELGLIALAAREENGGLGGSPVDLALVAEAIGRANAPDPWLENGVLPALLLEAGKAEAPLAGVLGGEKIVAFAWAERGQRYNLAAHKTTVGKGSTRTLSGEKTFVLGSAIADAFLITAEREGETGIFLVSADRAGLDLRHYQLADGSLAGELRLNQVKVDDGDELALDASDLARIVADCRLYAAAELAGLGQKLLDDTLAYVKEREQFGVPIGSFQALQHRLVDCYARIEQSRSMLYRAALADRSDLAQWQRSAAGAKAFISENVDHVAREAVQMHGGMGITDELAIGHAMKRVLVLSRLFGDVDTNLAEYELAA</sequence>
<dbReference type="RefSeq" id="WP_278016383.1">
    <property type="nucleotide sequence ID" value="NZ_CP121106.1"/>
</dbReference>
<feature type="domain" description="Acyl-CoA dehydrogenase/oxidase C-terminal" evidence="6">
    <location>
        <begin position="226"/>
        <end position="348"/>
    </location>
</feature>
<keyword evidence="9" id="KW-1185">Reference proteome</keyword>
<dbReference type="Gene3D" id="1.20.140.10">
    <property type="entry name" value="Butyryl-CoA Dehydrogenase, subunit A, domain 3"/>
    <property type="match status" value="1"/>
</dbReference>
<comment type="cofactor">
    <cofactor evidence="1">
        <name>FAD</name>
        <dbReference type="ChEBI" id="CHEBI:57692"/>
    </cofactor>
</comment>
<evidence type="ECO:0000256" key="3">
    <source>
        <dbReference type="ARBA" id="ARBA00022630"/>
    </source>
</evidence>
<dbReference type="EMBL" id="CP121106">
    <property type="protein sequence ID" value="WFL77691.1"/>
    <property type="molecule type" value="Genomic_DNA"/>
</dbReference>
<keyword evidence="5 8" id="KW-0560">Oxidoreductase</keyword>
<keyword evidence="3" id="KW-0285">Flavoprotein</keyword>
<comment type="similarity">
    <text evidence="2">Belongs to the acyl-CoA dehydrogenase family.</text>
</comment>
<dbReference type="InterPro" id="IPR009075">
    <property type="entry name" value="AcylCo_DH/oxidase_C"/>
</dbReference>
<evidence type="ECO:0000259" key="6">
    <source>
        <dbReference type="Pfam" id="PF00441"/>
    </source>
</evidence>
<dbReference type="Gene3D" id="2.40.110.10">
    <property type="entry name" value="Butyryl-CoA Dehydrogenase, subunit A, domain 2"/>
    <property type="match status" value="1"/>
</dbReference>
<organism evidence="8 9">
    <name type="scientific">Altererythrobacter arenosus</name>
    <dbReference type="NCBI Taxonomy" id="3032592"/>
    <lineage>
        <taxon>Bacteria</taxon>
        <taxon>Pseudomonadati</taxon>
        <taxon>Pseudomonadota</taxon>
        <taxon>Alphaproteobacteria</taxon>
        <taxon>Sphingomonadales</taxon>
        <taxon>Erythrobacteraceae</taxon>
        <taxon>Altererythrobacter</taxon>
    </lineage>
</organism>
<evidence type="ECO:0000259" key="7">
    <source>
        <dbReference type="Pfam" id="PF02771"/>
    </source>
</evidence>
<evidence type="ECO:0000256" key="4">
    <source>
        <dbReference type="ARBA" id="ARBA00022827"/>
    </source>
</evidence>